<dbReference type="PROSITE" id="PS50928">
    <property type="entry name" value="ABC_TM1"/>
    <property type="match status" value="1"/>
</dbReference>
<dbReference type="AlphaFoldDB" id="A0A2V3YCW5"/>
<keyword evidence="2 7" id="KW-0813">Transport</keyword>
<evidence type="ECO:0000259" key="8">
    <source>
        <dbReference type="PROSITE" id="PS50928"/>
    </source>
</evidence>
<evidence type="ECO:0000256" key="7">
    <source>
        <dbReference type="RuleBase" id="RU363032"/>
    </source>
</evidence>
<feature type="transmembrane region" description="Helical" evidence="7">
    <location>
        <begin position="205"/>
        <end position="224"/>
    </location>
</feature>
<evidence type="ECO:0000256" key="6">
    <source>
        <dbReference type="ARBA" id="ARBA00023136"/>
    </source>
</evidence>
<dbReference type="GO" id="GO:0055085">
    <property type="term" value="P:transmembrane transport"/>
    <property type="evidence" value="ECO:0007669"/>
    <property type="project" value="InterPro"/>
</dbReference>
<feature type="transmembrane region" description="Helical" evidence="7">
    <location>
        <begin position="265"/>
        <end position="284"/>
    </location>
</feature>
<dbReference type="Proteomes" id="UP000248057">
    <property type="component" value="Unassembled WGS sequence"/>
</dbReference>
<dbReference type="PANTHER" id="PTHR30193">
    <property type="entry name" value="ABC TRANSPORTER PERMEASE PROTEIN"/>
    <property type="match status" value="1"/>
</dbReference>
<feature type="transmembrane region" description="Helical" evidence="7">
    <location>
        <begin position="75"/>
        <end position="95"/>
    </location>
</feature>
<keyword evidence="4 7" id="KW-0812">Transmembrane</keyword>
<proteinExistence type="inferred from homology"/>
<protein>
    <submittedName>
        <fullName evidence="9">Raffinose/stachyose/melibiose transport system permease protein</fullName>
    </submittedName>
</protein>
<feature type="transmembrane region" description="Helical" evidence="7">
    <location>
        <begin position="156"/>
        <end position="179"/>
    </location>
</feature>
<feature type="domain" description="ABC transmembrane type-1" evidence="8">
    <location>
        <begin position="70"/>
        <end position="283"/>
    </location>
</feature>
<dbReference type="InterPro" id="IPR051393">
    <property type="entry name" value="ABC_transporter_permease"/>
</dbReference>
<dbReference type="Gene3D" id="1.10.3720.10">
    <property type="entry name" value="MetI-like"/>
    <property type="match status" value="1"/>
</dbReference>
<dbReference type="PANTHER" id="PTHR30193:SF41">
    <property type="entry name" value="DIACETYLCHITOBIOSE UPTAKE SYSTEM PERMEASE PROTEIN NGCF"/>
    <property type="match status" value="1"/>
</dbReference>
<evidence type="ECO:0000313" key="9">
    <source>
        <dbReference type="EMBL" id="PXX50185.1"/>
    </source>
</evidence>
<gene>
    <name evidence="9" type="ORF">DFR60_11246</name>
</gene>
<evidence type="ECO:0000256" key="3">
    <source>
        <dbReference type="ARBA" id="ARBA00022475"/>
    </source>
</evidence>
<dbReference type="InterPro" id="IPR000515">
    <property type="entry name" value="MetI-like"/>
</dbReference>
<dbReference type="EMBL" id="QJKD01000012">
    <property type="protein sequence ID" value="PXX50185.1"/>
    <property type="molecule type" value="Genomic_DNA"/>
</dbReference>
<keyword evidence="5 7" id="KW-1133">Transmembrane helix</keyword>
<dbReference type="CDD" id="cd06261">
    <property type="entry name" value="TM_PBP2"/>
    <property type="match status" value="1"/>
</dbReference>
<dbReference type="GO" id="GO:0005886">
    <property type="term" value="C:plasma membrane"/>
    <property type="evidence" value="ECO:0007669"/>
    <property type="project" value="UniProtKB-SubCell"/>
</dbReference>
<comment type="caution">
    <text evidence="9">The sequence shown here is derived from an EMBL/GenBank/DDBJ whole genome shotgun (WGS) entry which is preliminary data.</text>
</comment>
<evidence type="ECO:0000256" key="1">
    <source>
        <dbReference type="ARBA" id="ARBA00004651"/>
    </source>
</evidence>
<accession>A0A2V3YCW5</accession>
<feature type="transmembrane region" description="Helical" evidence="7">
    <location>
        <begin position="12"/>
        <end position="31"/>
    </location>
</feature>
<evidence type="ECO:0000256" key="5">
    <source>
        <dbReference type="ARBA" id="ARBA00022989"/>
    </source>
</evidence>
<sequence length="293" mass="32692">MKVKLRKELPYLLFILPAFIVYTVLTVIPLVQTLGLSFTNWDGYSMSNLSFTGLKNFKMVFADRSMKNALLNTCFYSIVFPLVTTVFAIPLSLVLNSGMKTKNLQRAVFFFPSVPSAIILGYLWSYILSPTGNGLLNKLLGIFGINPVMWLAVPKWAMFSVLLVNLWSVVGWHACIYLAQLQSIPTEYYEAANVDGATAWQKFRYITFPMLASAMTVSVMLLLLNSMKLYDLPFALTSGGPGTSTTLVSQIIIKTGFVEKSYGKATAMSAIFFVFIAIVSVIQLKLMKKREVE</sequence>
<keyword evidence="3" id="KW-1003">Cell membrane</keyword>
<evidence type="ECO:0000256" key="2">
    <source>
        <dbReference type="ARBA" id="ARBA00022448"/>
    </source>
</evidence>
<name>A0A2V3YCW5_9FIRM</name>
<evidence type="ECO:0000313" key="10">
    <source>
        <dbReference type="Proteomes" id="UP000248057"/>
    </source>
</evidence>
<keyword evidence="10" id="KW-1185">Reference proteome</keyword>
<dbReference type="Pfam" id="PF00528">
    <property type="entry name" value="BPD_transp_1"/>
    <property type="match status" value="1"/>
</dbReference>
<comment type="similarity">
    <text evidence="7">Belongs to the binding-protein-dependent transport system permease family.</text>
</comment>
<organism evidence="9 10">
    <name type="scientific">Hungatella effluvii</name>
    <dbReference type="NCBI Taxonomy" id="1096246"/>
    <lineage>
        <taxon>Bacteria</taxon>
        <taxon>Bacillati</taxon>
        <taxon>Bacillota</taxon>
        <taxon>Clostridia</taxon>
        <taxon>Lachnospirales</taxon>
        <taxon>Lachnospiraceae</taxon>
        <taxon>Hungatella</taxon>
    </lineage>
</organism>
<dbReference type="InterPro" id="IPR035906">
    <property type="entry name" value="MetI-like_sf"/>
</dbReference>
<dbReference type="RefSeq" id="WP_110324574.1">
    <property type="nucleotide sequence ID" value="NZ_JAQETU010000022.1"/>
</dbReference>
<dbReference type="SUPFAM" id="SSF160964">
    <property type="entry name" value="MalF N-terminal region-like"/>
    <property type="match status" value="1"/>
</dbReference>
<reference evidence="9 10" key="1">
    <citation type="submission" date="2018-05" db="EMBL/GenBank/DDBJ databases">
        <title>Genomic Encyclopedia of Type Strains, Phase IV (KMG-IV): sequencing the most valuable type-strain genomes for metagenomic binning, comparative biology and taxonomic classification.</title>
        <authorList>
            <person name="Goeker M."/>
        </authorList>
    </citation>
    <scope>NUCLEOTIDE SEQUENCE [LARGE SCALE GENOMIC DNA]</scope>
    <source>
        <strain evidence="9 10">DSM 24995</strain>
    </source>
</reference>
<keyword evidence="6 7" id="KW-0472">Membrane</keyword>
<evidence type="ECO:0000256" key="4">
    <source>
        <dbReference type="ARBA" id="ARBA00022692"/>
    </source>
</evidence>
<dbReference type="SUPFAM" id="SSF161098">
    <property type="entry name" value="MetI-like"/>
    <property type="match status" value="1"/>
</dbReference>
<dbReference type="GeneID" id="86063361"/>
<comment type="subcellular location">
    <subcellularLocation>
        <location evidence="1 7">Cell membrane</location>
        <topology evidence="1 7">Multi-pass membrane protein</topology>
    </subcellularLocation>
</comment>
<feature type="transmembrane region" description="Helical" evidence="7">
    <location>
        <begin position="107"/>
        <end position="127"/>
    </location>
</feature>